<reference evidence="1 2" key="1">
    <citation type="journal article" date="2022" name="Allergy">
        <title>Genome assembly and annotation of Periplaneta americana reveal a comprehensive cockroach allergen profile.</title>
        <authorList>
            <person name="Wang L."/>
            <person name="Xiong Q."/>
            <person name="Saelim N."/>
            <person name="Wang L."/>
            <person name="Nong W."/>
            <person name="Wan A.T."/>
            <person name="Shi M."/>
            <person name="Liu X."/>
            <person name="Cao Q."/>
            <person name="Hui J.H.L."/>
            <person name="Sookrung N."/>
            <person name="Leung T.F."/>
            <person name="Tungtrongchitr A."/>
            <person name="Tsui S.K.W."/>
        </authorList>
    </citation>
    <scope>NUCLEOTIDE SEQUENCE [LARGE SCALE GENOMIC DNA]</scope>
    <source>
        <strain evidence="1">PWHHKU_190912</strain>
    </source>
</reference>
<name>A0ABQ8SA74_PERAM</name>
<evidence type="ECO:0000313" key="2">
    <source>
        <dbReference type="Proteomes" id="UP001148838"/>
    </source>
</evidence>
<organism evidence="1 2">
    <name type="scientific">Periplaneta americana</name>
    <name type="common">American cockroach</name>
    <name type="synonym">Blatta americana</name>
    <dbReference type="NCBI Taxonomy" id="6978"/>
    <lineage>
        <taxon>Eukaryota</taxon>
        <taxon>Metazoa</taxon>
        <taxon>Ecdysozoa</taxon>
        <taxon>Arthropoda</taxon>
        <taxon>Hexapoda</taxon>
        <taxon>Insecta</taxon>
        <taxon>Pterygota</taxon>
        <taxon>Neoptera</taxon>
        <taxon>Polyneoptera</taxon>
        <taxon>Dictyoptera</taxon>
        <taxon>Blattodea</taxon>
        <taxon>Blattoidea</taxon>
        <taxon>Blattidae</taxon>
        <taxon>Blattinae</taxon>
        <taxon>Periplaneta</taxon>
    </lineage>
</organism>
<gene>
    <name evidence="1" type="ORF">ANN_19476</name>
</gene>
<accession>A0ABQ8SA74</accession>
<dbReference type="EMBL" id="JAJSOF020000031">
    <property type="protein sequence ID" value="KAJ4430885.1"/>
    <property type="molecule type" value="Genomic_DNA"/>
</dbReference>
<comment type="caution">
    <text evidence="1">The sequence shown here is derived from an EMBL/GenBank/DDBJ whole genome shotgun (WGS) entry which is preliminary data.</text>
</comment>
<sequence length="68" mass="7821">MSPESNTESGRYVRIPENIQGLRLAVQRSPSRSAVRHAAALRISDRTVRRILHKDFNFIPTRFKLLSC</sequence>
<evidence type="ECO:0000313" key="1">
    <source>
        <dbReference type="EMBL" id="KAJ4430885.1"/>
    </source>
</evidence>
<dbReference type="Proteomes" id="UP001148838">
    <property type="component" value="Unassembled WGS sequence"/>
</dbReference>
<keyword evidence="2" id="KW-1185">Reference proteome</keyword>
<proteinExistence type="predicted"/>
<protein>
    <submittedName>
        <fullName evidence="1">Uncharacterized protein</fullName>
    </submittedName>
</protein>